<dbReference type="Gene3D" id="3.20.20.80">
    <property type="entry name" value="Glycosidases"/>
    <property type="match status" value="1"/>
</dbReference>
<dbReference type="PANTHER" id="PTHR41244:SF1">
    <property type="entry name" value="GLYCOSYLTRANSFERASE"/>
    <property type="match status" value="1"/>
</dbReference>
<dbReference type="PANTHER" id="PTHR41244">
    <property type="entry name" value="RHAMNAN SYNTHESIS F"/>
    <property type="match status" value="1"/>
</dbReference>
<protein>
    <recommendedName>
        <fullName evidence="3">Glycosyl hydrolase</fullName>
    </recommendedName>
</protein>
<reference evidence="2" key="1">
    <citation type="journal article" date="2019" name="Int. J. Syst. Evol. Microbiol.">
        <title>The Global Catalogue of Microorganisms (GCM) 10K type strain sequencing project: providing services to taxonomists for standard genome sequencing and annotation.</title>
        <authorList>
            <consortium name="The Broad Institute Genomics Platform"/>
            <consortium name="The Broad Institute Genome Sequencing Center for Infectious Disease"/>
            <person name="Wu L."/>
            <person name="Ma J."/>
        </authorList>
    </citation>
    <scope>NUCLEOTIDE SEQUENCE [LARGE SCALE GENOMIC DNA]</scope>
    <source>
        <strain evidence="2">KCTC 22232</strain>
    </source>
</reference>
<gene>
    <name evidence="1" type="ORF">GCM10008098_03720</name>
</gene>
<evidence type="ECO:0008006" key="3">
    <source>
        <dbReference type="Google" id="ProtNLM"/>
    </source>
</evidence>
<comment type="caution">
    <text evidence="1">The sequence shown here is derived from an EMBL/GenBank/DDBJ whole genome shotgun (WGS) entry which is preliminary data.</text>
</comment>
<accession>A0ABQ2ZJM4</accession>
<dbReference type="CDD" id="cd11579">
    <property type="entry name" value="Glyco_tran_WbsX"/>
    <property type="match status" value="1"/>
</dbReference>
<evidence type="ECO:0000313" key="1">
    <source>
        <dbReference type="EMBL" id="GGY15867.1"/>
    </source>
</evidence>
<name>A0ABQ2ZJM4_9GAMM</name>
<keyword evidence="2" id="KW-1185">Reference proteome</keyword>
<dbReference type="Proteomes" id="UP000621898">
    <property type="component" value="Unassembled WGS sequence"/>
</dbReference>
<dbReference type="RefSeq" id="WP_229792699.1">
    <property type="nucleotide sequence ID" value="NZ_BMXT01000001.1"/>
</dbReference>
<sequence>MSHIPASPQIEGSSGADAAAMNAIARAVCFYLPQFHPIPENDLWWGDGFTEWANVASATPRFKGHYQPHLPGALGFYDLRLEEARIAQAALAERFGIHGFCYYHYWFSGRRLLGRPLDEMLASGKPDFPFCLCWANETWSRTWSGREHDVLIRQEYSSEDHDQHIAWLARVFDDRRYIRVNGRPLFLIYRPESIPELAKVLDEWKNYCRREGSAEPFFCAVSTGFSTLDDEAMLASGFDAIVNFEPNRQHFPAVRNATGHAVSLARRVLPRRWYDALRNSKWLAQGHLNTVVNYAAYVDASIERIPSRTHPTFPCVFPSWDNSARKVAATIIQNHSPAQYVRWLEDALGRVSAYPPGSRLVFINAWNEWAEGCHLEPDSKHGTVFLEATKECLDRHTRSILKD</sequence>
<dbReference type="EMBL" id="BMXT01000001">
    <property type="protein sequence ID" value="GGY15867.1"/>
    <property type="molecule type" value="Genomic_DNA"/>
</dbReference>
<organism evidence="1 2">
    <name type="scientific">Rhodanobacter panaciterrae</name>
    <dbReference type="NCBI Taxonomy" id="490572"/>
    <lineage>
        <taxon>Bacteria</taxon>
        <taxon>Pseudomonadati</taxon>
        <taxon>Pseudomonadota</taxon>
        <taxon>Gammaproteobacteria</taxon>
        <taxon>Lysobacterales</taxon>
        <taxon>Rhodanobacteraceae</taxon>
        <taxon>Rhodanobacter</taxon>
    </lineage>
</organism>
<evidence type="ECO:0000313" key="2">
    <source>
        <dbReference type="Proteomes" id="UP000621898"/>
    </source>
</evidence>
<dbReference type="InterPro" id="IPR032719">
    <property type="entry name" value="WbsX"/>
</dbReference>
<dbReference type="Pfam" id="PF14307">
    <property type="entry name" value="Glyco_tran_WbsX"/>
    <property type="match status" value="1"/>
</dbReference>
<proteinExistence type="predicted"/>